<dbReference type="Gene3D" id="1.20.120.450">
    <property type="entry name" value="dinb family like domain"/>
    <property type="match status" value="1"/>
</dbReference>
<dbReference type="AlphaFoldDB" id="A0A3B0ZJA2"/>
<dbReference type="GO" id="GO:0046872">
    <property type="term" value="F:metal ion binding"/>
    <property type="evidence" value="ECO:0007669"/>
    <property type="project" value="UniProtKB-KW"/>
</dbReference>
<dbReference type="EMBL" id="UOFP01000183">
    <property type="protein sequence ID" value="VAW87387.1"/>
    <property type="molecule type" value="Genomic_DNA"/>
</dbReference>
<proteinExistence type="predicted"/>
<sequence>MGTKAHFKMMADYHLWAYQRLHQSLEPLSDDEYHRACGLFFKSVHGTLNHLLLGELFPISGLDQELVSSRPELAEAMFIQAQC</sequence>
<dbReference type="Pfam" id="PF05163">
    <property type="entry name" value="DinB"/>
    <property type="match status" value="1"/>
</dbReference>
<protein>
    <recommendedName>
        <fullName evidence="3">DinB-like domain-containing protein</fullName>
    </recommendedName>
</protein>
<name>A0A3B0ZJA2_9ZZZZ</name>
<reference evidence="2" key="1">
    <citation type="submission" date="2018-06" db="EMBL/GenBank/DDBJ databases">
        <authorList>
            <person name="Zhirakovskaya E."/>
        </authorList>
    </citation>
    <scope>NUCLEOTIDE SEQUENCE</scope>
</reference>
<evidence type="ECO:0000313" key="2">
    <source>
        <dbReference type="EMBL" id="VAW87387.1"/>
    </source>
</evidence>
<dbReference type="InterPro" id="IPR034660">
    <property type="entry name" value="DinB/YfiT-like"/>
</dbReference>
<accession>A0A3B0ZJA2</accession>
<evidence type="ECO:0000256" key="1">
    <source>
        <dbReference type="ARBA" id="ARBA00022723"/>
    </source>
</evidence>
<dbReference type="InterPro" id="IPR007837">
    <property type="entry name" value="DinB"/>
</dbReference>
<organism evidence="2">
    <name type="scientific">hydrothermal vent metagenome</name>
    <dbReference type="NCBI Taxonomy" id="652676"/>
    <lineage>
        <taxon>unclassified sequences</taxon>
        <taxon>metagenomes</taxon>
        <taxon>ecological metagenomes</taxon>
    </lineage>
</organism>
<evidence type="ECO:0008006" key="3">
    <source>
        <dbReference type="Google" id="ProtNLM"/>
    </source>
</evidence>
<dbReference type="SUPFAM" id="SSF109854">
    <property type="entry name" value="DinB/YfiT-like putative metalloenzymes"/>
    <property type="match status" value="1"/>
</dbReference>
<gene>
    <name evidence="2" type="ORF">MNBD_GAMMA18-65</name>
</gene>
<keyword evidence="1" id="KW-0479">Metal-binding</keyword>